<gene>
    <name evidence="1" type="ORF">B1812_11800</name>
</gene>
<keyword evidence="2" id="KW-1185">Reference proteome</keyword>
<reference evidence="1 2" key="1">
    <citation type="submission" date="2017-02" db="EMBL/GenBank/DDBJ databases">
        <authorList>
            <person name="Peterson S.W."/>
        </authorList>
    </citation>
    <scope>NUCLEOTIDE SEQUENCE [LARGE SCALE GENOMIC DNA]</scope>
    <source>
        <strain evidence="1 2">S285</strain>
    </source>
</reference>
<dbReference type="OrthoDB" id="7875908at2"/>
<dbReference type="EMBL" id="CP019948">
    <property type="protein sequence ID" value="ARN81643.1"/>
    <property type="molecule type" value="Genomic_DNA"/>
</dbReference>
<dbReference type="STRING" id="655015.B1812_11800"/>
<evidence type="ECO:0000313" key="2">
    <source>
        <dbReference type="Proteomes" id="UP000193978"/>
    </source>
</evidence>
<proteinExistence type="predicted"/>
<dbReference type="AlphaFoldDB" id="A0A1W6MVL0"/>
<dbReference type="Proteomes" id="UP000193978">
    <property type="component" value="Chromosome"/>
</dbReference>
<protein>
    <submittedName>
        <fullName evidence="1">Uncharacterized protein</fullName>
    </submittedName>
</protein>
<organism evidence="1 2">
    <name type="scientific">Methylocystis bryophila</name>
    <dbReference type="NCBI Taxonomy" id="655015"/>
    <lineage>
        <taxon>Bacteria</taxon>
        <taxon>Pseudomonadati</taxon>
        <taxon>Pseudomonadota</taxon>
        <taxon>Alphaproteobacteria</taxon>
        <taxon>Hyphomicrobiales</taxon>
        <taxon>Methylocystaceae</taxon>
        <taxon>Methylocystis</taxon>
    </lineage>
</organism>
<accession>A0A1W6MVL0</accession>
<dbReference type="RefSeq" id="WP_085771759.1">
    <property type="nucleotide sequence ID" value="NZ_AP027149.1"/>
</dbReference>
<name>A0A1W6MVL0_9HYPH</name>
<evidence type="ECO:0000313" key="1">
    <source>
        <dbReference type="EMBL" id="ARN81643.1"/>
    </source>
</evidence>
<sequence length="76" mass="8841">MNKIVRAHFPVEKLPQELRVGLDLTRKATITVELEENGSSDSPMSFLDIFAAREPPFRKKEEIDDDLRADREEWGR</sequence>
<dbReference type="KEGG" id="mbry:B1812_11800"/>